<dbReference type="Pfam" id="PF17912">
    <property type="entry name" value="OB_MalK"/>
    <property type="match status" value="1"/>
</dbReference>
<proteinExistence type="predicted"/>
<evidence type="ECO:0000313" key="6">
    <source>
        <dbReference type="Proteomes" id="UP000262939"/>
    </source>
</evidence>
<feature type="domain" description="ABC transporter" evidence="4">
    <location>
        <begin position="4"/>
        <end position="235"/>
    </location>
</feature>
<keyword evidence="6" id="KW-1185">Reference proteome</keyword>
<evidence type="ECO:0000259" key="4">
    <source>
        <dbReference type="PROSITE" id="PS50893"/>
    </source>
</evidence>
<evidence type="ECO:0000256" key="2">
    <source>
        <dbReference type="ARBA" id="ARBA00022741"/>
    </source>
</evidence>
<dbReference type="InterPro" id="IPR047641">
    <property type="entry name" value="ABC_transpr_MalK/UgpC-like"/>
</dbReference>
<dbReference type="InterPro" id="IPR015855">
    <property type="entry name" value="ABC_transpr_MalK-like"/>
</dbReference>
<dbReference type="InterPro" id="IPR017871">
    <property type="entry name" value="ABC_transporter-like_CS"/>
</dbReference>
<dbReference type="RefSeq" id="WP_117323544.1">
    <property type="nucleotide sequence ID" value="NZ_QVTD01000011.1"/>
</dbReference>
<dbReference type="GO" id="GO:0005524">
    <property type="term" value="F:ATP binding"/>
    <property type="evidence" value="ECO:0007669"/>
    <property type="project" value="UniProtKB-KW"/>
</dbReference>
<dbReference type="Gene3D" id="2.40.50.140">
    <property type="entry name" value="Nucleic acid-binding proteins"/>
    <property type="match status" value="1"/>
</dbReference>
<dbReference type="PANTHER" id="PTHR43875">
    <property type="entry name" value="MALTODEXTRIN IMPORT ATP-BINDING PROTEIN MSMX"/>
    <property type="match status" value="1"/>
</dbReference>
<keyword evidence="2" id="KW-0547">Nucleotide-binding</keyword>
<dbReference type="FunFam" id="3.40.50.300:FF:000042">
    <property type="entry name" value="Maltose/maltodextrin ABC transporter, ATP-binding protein"/>
    <property type="match status" value="1"/>
</dbReference>
<dbReference type="AlphaFoldDB" id="A0A372L9T0"/>
<dbReference type="NCBIfam" id="NF008653">
    <property type="entry name" value="PRK11650.1"/>
    <property type="match status" value="1"/>
</dbReference>
<dbReference type="Pfam" id="PF00005">
    <property type="entry name" value="ABC_tran"/>
    <property type="match status" value="1"/>
</dbReference>
<gene>
    <name evidence="5" type="primary">ugpC</name>
    <name evidence="5" type="ORF">D0466_16010</name>
</gene>
<comment type="caution">
    <text evidence="5">The sequence shown here is derived from an EMBL/GenBank/DDBJ whole genome shotgun (WGS) entry which is preliminary data.</text>
</comment>
<evidence type="ECO:0000256" key="3">
    <source>
        <dbReference type="ARBA" id="ARBA00022840"/>
    </source>
</evidence>
<dbReference type="SUPFAM" id="SSF50331">
    <property type="entry name" value="MOP-like"/>
    <property type="match status" value="1"/>
</dbReference>
<name>A0A372L9T0_9BACI</name>
<dbReference type="Gene3D" id="3.40.50.300">
    <property type="entry name" value="P-loop containing nucleotide triphosphate hydrolases"/>
    <property type="match status" value="1"/>
</dbReference>
<dbReference type="EMBL" id="QVTD01000011">
    <property type="protein sequence ID" value="RFU62086.1"/>
    <property type="molecule type" value="Genomic_DNA"/>
</dbReference>
<dbReference type="FunFam" id="2.40.50.100:FF:000028">
    <property type="entry name" value="Sugar ABC transporter, ATP-binding protein"/>
    <property type="match status" value="1"/>
</dbReference>
<dbReference type="GO" id="GO:0055052">
    <property type="term" value="C:ATP-binding cassette (ABC) transporter complex, substrate-binding subunit-containing"/>
    <property type="evidence" value="ECO:0007669"/>
    <property type="project" value="TreeGrafter"/>
</dbReference>
<dbReference type="GO" id="GO:0140359">
    <property type="term" value="F:ABC-type transporter activity"/>
    <property type="evidence" value="ECO:0007669"/>
    <property type="project" value="InterPro"/>
</dbReference>
<protein>
    <submittedName>
        <fullName evidence="5">sn-glycerol-3-phosphate ABC transporter ATP-binding protein UgpC</fullName>
    </submittedName>
</protein>
<keyword evidence="1" id="KW-0813">Transport</keyword>
<dbReference type="InterPro" id="IPR003593">
    <property type="entry name" value="AAA+_ATPase"/>
</dbReference>
<dbReference type="GO" id="GO:0008643">
    <property type="term" value="P:carbohydrate transport"/>
    <property type="evidence" value="ECO:0007669"/>
    <property type="project" value="InterPro"/>
</dbReference>
<dbReference type="InterPro" id="IPR012340">
    <property type="entry name" value="NA-bd_OB-fold"/>
</dbReference>
<dbReference type="InterPro" id="IPR003439">
    <property type="entry name" value="ABC_transporter-like_ATP-bd"/>
</dbReference>
<evidence type="ECO:0000313" key="5">
    <source>
        <dbReference type="EMBL" id="RFU62086.1"/>
    </source>
</evidence>
<dbReference type="OrthoDB" id="9802264at2"/>
<sequence>MAELVLDHIYKIYDNKVTAVEDFNLKIEDKEFIVFVGPSGCGKSTTLRMVAGLEDISRGDFYIDGKCVNDVPPKDRDIAMVFQNYALYPHMTVYDNMAFGLKLRKMPKDEIKRRVEEAAKILGLEAYLDRKPKALSGGQRQRVALGRAIVRDAKVFLMDEPLSNLDAKLRVQMRAEIAKLHKRLNTTTIYVTHDQTEAMTMATRLVVMKDGIIQQVGAPKEVYEKPENVFVGGFIGSPAMNFLYGTLQDGTVKIGDQTIAVPEGKMKVLHSQGYVGKEVILGIRPEDFHDEPGFLENSQDTKIDAHIEVAELMGAEFMLYSSMGGQEFIARVDARTTVNPGETLQLALDMNKAHFFDKDTEVRIRA</sequence>
<dbReference type="CDD" id="cd03301">
    <property type="entry name" value="ABC_MalK_N"/>
    <property type="match status" value="1"/>
</dbReference>
<evidence type="ECO:0000256" key="1">
    <source>
        <dbReference type="ARBA" id="ARBA00022448"/>
    </source>
</evidence>
<dbReference type="PANTHER" id="PTHR43875:SF1">
    <property type="entry name" value="OSMOPROTECTIVE COMPOUNDS UPTAKE ATP-BINDING PROTEIN GGTA"/>
    <property type="match status" value="1"/>
</dbReference>
<accession>A0A372L9T0</accession>
<keyword evidence="3 5" id="KW-0067">ATP-binding</keyword>
<dbReference type="InterPro" id="IPR040582">
    <property type="entry name" value="OB_MalK-like"/>
</dbReference>
<organism evidence="5 6">
    <name type="scientific">Peribacillus glennii</name>
    <dbReference type="NCBI Taxonomy" id="2303991"/>
    <lineage>
        <taxon>Bacteria</taxon>
        <taxon>Bacillati</taxon>
        <taxon>Bacillota</taxon>
        <taxon>Bacilli</taxon>
        <taxon>Bacillales</taxon>
        <taxon>Bacillaceae</taxon>
        <taxon>Peribacillus</taxon>
    </lineage>
</organism>
<reference evidence="5 6" key="1">
    <citation type="submission" date="2018-08" db="EMBL/GenBank/DDBJ databases">
        <title>Bacillus chawlae sp. nov., Bacillus glennii sp. nov., and Bacillus saganii sp. nov. Isolated from the Vehicle Assembly Building at Kennedy Space Center where the Viking Spacecraft were Assembled.</title>
        <authorList>
            <person name="Seuylemezian A."/>
            <person name="Vaishampayan P."/>
        </authorList>
    </citation>
    <scope>NUCLEOTIDE SEQUENCE [LARGE SCALE GENOMIC DNA]</scope>
    <source>
        <strain evidence="5 6">V44-8</strain>
    </source>
</reference>
<dbReference type="SUPFAM" id="SSF52540">
    <property type="entry name" value="P-loop containing nucleoside triphosphate hydrolases"/>
    <property type="match status" value="1"/>
</dbReference>
<dbReference type="PROSITE" id="PS00211">
    <property type="entry name" value="ABC_TRANSPORTER_1"/>
    <property type="match status" value="1"/>
</dbReference>
<dbReference type="Proteomes" id="UP000262939">
    <property type="component" value="Unassembled WGS sequence"/>
</dbReference>
<dbReference type="SMART" id="SM00382">
    <property type="entry name" value="AAA"/>
    <property type="match status" value="1"/>
</dbReference>
<dbReference type="PROSITE" id="PS50893">
    <property type="entry name" value="ABC_TRANSPORTER_2"/>
    <property type="match status" value="1"/>
</dbReference>
<dbReference type="InterPro" id="IPR008995">
    <property type="entry name" value="Mo/tungstate-bd_C_term_dom"/>
</dbReference>
<dbReference type="GO" id="GO:0016887">
    <property type="term" value="F:ATP hydrolysis activity"/>
    <property type="evidence" value="ECO:0007669"/>
    <property type="project" value="InterPro"/>
</dbReference>
<dbReference type="Gene3D" id="2.40.50.100">
    <property type="match status" value="1"/>
</dbReference>
<dbReference type="InterPro" id="IPR027417">
    <property type="entry name" value="P-loop_NTPase"/>
</dbReference>